<comment type="caution">
    <text evidence="3">The sequence shown here is derived from an EMBL/GenBank/DDBJ whole genome shotgun (WGS) entry which is preliminary data.</text>
</comment>
<protein>
    <submittedName>
        <fullName evidence="3">Uncharacterized protein</fullName>
    </submittedName>
</protein>
<evidence type="ECO:0000256" key="1">
    <source>
        <dbReference type="SAM" id="MobiDB-lite"/>
    </source>
</evidence>
<feature type="transmembrane region" description="Helical" evidence="2">
    <location>
        <begin position="185"/>
        <end position="203"/>
    </location>
</feature>
<proteinExistence type="predicted"/>
<accession>A0AAV1QRQ7</accession>
<name>A0AAV1QRQ7_9ROSI</name>
<keyword evidence="2" id="KW-0472">Membrane</keyword>
<keyword evidence="4" id="KW-1185">Reference proteome</keyword>
<dbReference type="Proteomes" id="UP001314170">
    <property type="component" value="Unassembled WGS sequence"/>
</dbReference>
<gene>
    <name evidence="3" type="ORF">DCAF_LOCUS1333</name>
</gene>
<evidence type="ECO:0000256" key="2">
    <source>
        <dbReference type="SAM" id="Phobius"/>
    </source>
</evidence>
<organism evidence="3 4">
    <name type="scientific">Dovyalis caffra</name>
    <dbReference type="NCBI Taxonomy" id="77055"/>
    <lineage>
        <taxon>Eukaryota</taxon>
        <taxon>Viridiplantae</taxon>
        <taxon>Streptophyta</taxon>
        <taxon>Embryophyta</taxon>
        <taxon>Tracheophyta</taxon>
        <taxon>Spermatophyta</taxon>
        <taxon>Magnoliopsida</taxon>
        <taxon>eudicotyledons</taxon>
        <taxon>Gunneridae</taxon>
        <taxon>Pentapetalae</taxon>
        <taxon>rosids</taxon>
        <taxon>fabids</taxon>
        <taxon>Malpighiales</taxon>
        <taxon>Salicaceae</taxon>
        <taxon>Flacourtieae</taxon>
        <taxon>Dovyalis</taxon>
    </lineage>
</organism>
<sequence>MDSAQQSDAPYDFRGSVAIQIDGLQGDRAGDSQTPIDLQNVSRMPNMRPEVEEPASATGQTSLEIGPAPEPNNDQVGIPTQREGQGQVYQPNPLGSLLELMAQIVVSLVEIFNNRSDPPSRNAKILSDFAVVSNIIGYISFFTRMLMRGRQEGLATRIVTAIGYAGVAFGFIALLVMLLPDSVNLWIALGACALCLPGLAAAIKG</sequence>
<feature type="transmembrane region" description="Helical" evidence="2">
    <location>
        <begin position="158"/>
        <end position="179"/>
    </location>
</feature>
<keyword evidence="2" id="KW-1133">Transmembrane helix</keyword>
<feature type="compositionally biased region" description="Polar residues" evidence="1">
    <location>
        <begin position="31"/>
        <end position="43"/>
    </location>
</feature>
<reference evidence="3 4" key="1">
    <citation type="submission" date="2024-01" db="EMBL/GenBank/DDBJ databases">
        <authorList>
            <person name="Waweru B."/>
        </authorList>
    </citation>
    <scope>NUCLEOTIDE SEQUENCE [LARGE SCALE GENOMIC DNA]</scope>
</reference>
<dbReference type="AlphaFoldDB" id="A0AAV1QRQ7"/>
<feature type="region of interest" description="Disordered" evidence="1">
    <location>
        <begin position="1"/>
        <end position="86"/>
    </location>
</feature>
<dbReference type="EMBL" id="CAWUPB010000131">
    <property type="protein sequence ID" value="CAK7323704.1"/>
    <property type="molecule type" value="Genomic_DNA"/>
</dbReference>
<evidence type="ECO:0000313" key="3">
    <source>
        <dbReference type="EMBL" id="CAK7323704.1"/>
    </source>
</evidence>
<keyword evidence="2" id="KW-0812">Transmembrane</keyword>
<evidence type="ECO:0000313" key="4">
    <source>
        <dbReference type="Proteomes" id="UP001314170"/>
    </source>
</evidence>